<feature type="domain" description="Solute-binding protein family 5" evidence="6">
    <location>
        <begin position="100"/>
        <end position="454"/>
    </location>
</feature>
<dbReference type="PIRSF" id="PIRSF002741">
    <property type="entry name" value="MppA"/>
    <property type="match status" value="1"/>
</dbReference>
<evidence type="ECO:0000313" key="8">
    <source>
        <dbReference type="Proteomes" id="UP000219252"/>
    </source>
</evidence>
<protein>
    <submittedName>
        <fullName evidence="7">Peptide/nickel transport system substrate-binding protein</fullName>
    </submittedName>
</protein>
<dbReference type="PANTHER" id="PTHR30290">
    <property type="entry name" value="PERIPLASMIC BINDING COMPONENT OF ABC TRANSPORTER"/>
    <property type="match status" value="1"/>
</dbReference>
<evidence type="ECO:0000256" key="5">
    <source>
        <dbReference type="SAM" id="SignalP"/>
    </source>
</evidence>
<evidence type="ECO:0000256" key="4">
    <source>
        <dbReference type="SAM" id="MobiDB-lite"/>
    </source>
</evidence>
<dbReference type="Gene3D" id="3.40.190.10">
    <property type="entry name" value="Periplasmic binding protein-like II"/>
    <property type="match status" value="1"/>
</dbReference>
<dbReference type="GO" id="GO:0015833">
    <property type="term" value="P:peptide transport"/>
    <property type="evidence" value="ECO:0007669"/>
    <property type="project" value="TreeGrafter"/>
</dbReference>
<dbReference type="OrthoDB" id="9796817at2"/>
<keyword evidence="3 5" id="KW-0732">Signal</keyword>
<accession>A0A285UT97</accession>
<reference evidence="8" key="1">
    <citation type="submission" date="2017-08" db="EMBL/GenBank/DDBJ databases">
        <authorList>
            <person name="Varghese N."/>
            <person name="Submissions S."/>
        </authorList>
    </citation>
    <scope>NUCLEOTIDE SEQUENCE [LARGE SCALE GENOMIC DNA]</scope>
    <source>
        <strain evidence="8">JC23</strain>
    </source>
</reference>
<dbReference type="Pfam" id="PF00496">
    <property type="entry name" value="SBP_bac_5"/>
    <property type="match status" value="1"/>
</dbReference>
<dbReference type="Gene3D" id="3.90.76.10">
    <property type="entry name" value="Dipeptide-binding Protein, Domain 1"/>
    <property type="match status" value="1"/>
</dbReference>
<gene>
    <name evidence="7" type="ORF">SAMN05877842_11624</name>
</gene>
<evidence type="ECO:0000256" key="1">
    <source>
        <dbReference type="ARBA" id="ARBA00005695"/>
    </source>
</evidence>
<keyword evidence="8" id="KW-1185">Reference proteome</keyword>
<dbReference type="InterPro" id="IPR039424">
    <property type="entry name" value="SBP_5"/>
</dbReference>
<dbReference type="PANTHER" id="PTHR30290:SF9">
    <property type="entry name" value="OLIGOPEPTIDE-BINDING PROTEIN APPA"/>
    <property type="match status" value="1"/>
</dbReference>
<proteinExistence type="inferred from homology"/>
<feature type="compositionally biased region" description="Basic and acidic residues" evidence="4">
    <location>
        <begin position="28"/>
        <end position="37"/>
    </location>
</feature>
<dbReference type="InterPro" id="IPR030678">
    <property type="entry name" value="Peptide/Ni-bd"/>
</dbReference>
<feature type="region of interest" description="Disordered" evidence="4">
    <location>
        <begin position="25"/>
        <end position="50"/>
    </location>
</feature>
<sequence>MKRHYLFLSLLFVLLLLAACSGNSTTTTEKDATKDNETTETGTDTGTENTNEVAEVDRDLVIAIGSDMLGFDIHNHNNTSTESIHQNMFDYLFKRDESNELQPWLAESYEIIDDTTIQVVLKQGVKFHNGDEFTAEDVKFTLERVATDSALKEHPNYKQIKEVQIIDPYTVQIITHAPEPSIIHRLARLGSGMLPKNYIEENGWDHFLTNPVGTGPYKFVKWDRDSQIVFEPFDDYFLGKIDEWDTVTFRIIPEDSTRVSELLTGGVDIATNIPPADWERVENNDKTSLKQEVSNRVLFLVLRTTDGYPTADVKVRQAIDYAIDDGVLTEFALQGAGIPTLTMVGPGNFGHEPSLYNTYNYDLEKAKQLLAEAGYPNGFDMTLHASKGRYLQDGEVAELIVGMLAQAGINVKLEFSEWSNFVQLRNANENKEAYLLGLGNSMYDGAYSLDRFHTERFVGHTDYSNPEVDAILNESRTNMDSASREVQLQEIQKIVAEDVPYVTLYLEKINTGVNNAIDYTPTSDEMLYVPTIKRK</sequence>
<dbReference type="Proteomes" id="UP000219252">
    <property type="component" value="Unassembled WGS sequence"/>
</dbReference>
<evidence type="ECO:0000259" key="6">
    <source>
        <dbReference type="Pfam" id="PF00496"/>
    </source>
</evidence>
<dbReference type="GO" id="GO:0042597">
    <property type="term" value="C:periplasmic space"/>
    <property type="evidence" value="ECO:0007669"/>
    <property type="project" value="UniProtKB-ARBA"/>
</dbReference>
<keyword evidence="2" id="KW-0813">Transport</keyword>
<evidence type="ECO:0000256" key="3">
    <source>
        <dbReference type="ARBA" id="ARBA00022729"/>
    </source>
</evidence>
<dbReference type="EMBL" id="OBQC01000016">
    <property type="protein sequence ID" value="SOC43471.1"/>
    <property type="molecule type" value="Genomic_DNA"/>
</dbReference>
<feature type="compositionally biased region" description="Low complexity" evidence="4">
    <location>
        <begin position="39"/>
        <end position="50"/>
    </location>
</feature>
<dbReference type="GO" id="GO:0043190">
    <property type="term" value="C:ATP-binding cassette (ABC) transporter complex"/>
    <property type="evidence" value="ECO:0007669"/>
    <property type="project" value="InterPro"/>
</dbReference>
<dbReference type="InterPro" id="IPR000914">
    <property type="entry name" value="SBP_5_dom"/>
</dbReference>
<dbReference type="PROSITE" id="PS51257">
    <property type="entry name" value="PROKAR_LIPOPROTEIN"/>
    <property type="match status" value="1"/>
</dbReference>
<dbReference type="AlphaFoldDB" id="A0A285UT97"/>
<dbReference type="GO" id="GO:1904680">
    <property type="term" value="F:peptide transmembrane transporter activity"/>
    <property type="evidence" value="ECO:0007669"/>
    <property type="project" value="TreeGrafter"/>
</dbReference>
<organism evidence="7 8">
    <name type="scientific">Ureibacillus acetophenoni</name>
    <dbReference type="NCBI Taxonomy" id="614649"/>
    <lineage>
        <taxon>Bacteria</taxon>
        <taxon>Bacillati</taxon>
        <taxon>Bacillota</taxon>
        <taxon>Bacilli</taxon>
        <taxon>Bacillales</taxon>
        <taxon>Caryophanaceae</taxon>
        <taxon>Ureibacillus</taxon>
    </lineage>
</organism>
<dbReference type="SUPFAM" id="SSF53850">
    <property type="entry name" value="Periplasmic binding protein-like II"/>
    <property type="match status" value="1"/>
</dbReference>
<evidence type="ECO:0000313" key="7">
    <source>
        <dbReference type="EMBL" id="SOC43471.1"/>
    </source>
</evidence>
<dbReference type="Gene3D" id="3.10.105.10">
    <property type="entry name" value="Dipeptide-binding Protein, Domain 3"/>
    <property type="match status" value="1"/>
</dbReference>
<dbReference type="RefSeq" id="WP_097150801.1">
    <property type="nucleotide sequence ID" value="NZ_OBQC01000016.1"/>
</dbReference>
<evidence type="ECO:0000256" key="2">
    <source>
        <dbReference type="ARBA" id="ARBA00022448"/>
    </source>
</evidence>
<comment type="similarity">
    <text evidence="1">Belongs to the bacterial solute-binding protein 5 family.</text>
</comment>
<feature type="signal peptide" evidence="5">
    <location>
        <begin position="1"/>
        <end position="18"/>
    </location>
</feature>
<name>A0A285UT97_9BACL</name>
<dbReference type="CDD" id="cd08498">
    <property type="entry name" value="PBP2_NikA_DppA_OppA_like_2"/>
    <property type="match status" value="1"/>
</dbReference>
<feature type="chain" id="PRO_5038947492" evidence="5">
    <location>
        <begin position="19"/>
        <end position="535"/>
    </location>
</feature>